<sequence length="30" mass="3618">MSLDLQHIQISFNGFKRQTSDKRHKVLIYN</sequence>
<proteinExistence type="predicted"/>
<accession>A0A8S5Q359</accession>
<dbReference type="EMBL" id="BK015561">
    <property type="protein sequence ID" value="DAE12972.1"/>
    <property type="molecule type" value="Genomic_DNA"/>
</dbReference>
<evidence type="ECO:0000313" key="1">
    <source>
        <dbReference type="EMBL" id="DAE12972.1"/>
    </source>
</evidence>
<protein>
    <submittedName>
        <fullName evidence="1">Uncharacterized protein</fullName>
    </submittedName>
</protein>
<name>A0A8S5Q359_9CAUD</name>
<organism evidence="1">
    <name type="scientific">Myoviridae sp. ct2DO6</name>
    <dbReference type="NCBI Taxonomy" id="2825020"/>
    <lineage>
        <taxon>Viruses</taxon>
        <taxon>Duplodnaviria</taxon>
        <taxon>Heunggongvirae</taxon>
        <taxon>Uroviricota</taxon>
        <taxon>Caudoviricetes</taxon>
    </lineage>
</organism>
<reference evidence="1" key="1">
    <citation type="journal article" date="2021" name="Proc. Natl. Acad. Sci. U.S.A.">
        <title>A Catalog of Tens of Thousands of Viruses from Human Metagenomes Reveals Hidden Associations with Chronic Diseases.</title>
        <authorList>
            <person name="Tisza M.J."/>
            <person name="Buck C.B."/>
        </authorList>
    </citation>
    <scope>NUCLEOTIDE SEQUENCE</scope>
    <source>
        <strain evidence="1">Ct2DO6</strain>
    </source>
</reference>